<comment type="caution">
    <text evidence="3">The sequence shown here is derived from an EMBL/GenBank/DDBJ whole genome shotgun (WGS) entry which is preliminary data.</text>
</comment>
<feature type="signal peptide" evidence="1">
    <location>
        <begin position="1"/>
        <end position="28"/>
    </location>
</feature>
<dbReference type="InterPro" id="IPR035992">
    <property type="entry name" value="Ricin_B-like_lectins"/>
</dbReference>
<evidence type="ECO:0000259" key="2">
    <source>
        <dbReference type="Pfam" id="PF14200"/>
    </source>
</evidence>
<organism evidence="3 4">
    <name type="scientific">Longispora fulva</name>
    <dbReference type="NCBI Taxonomy" id="619741"/>
    <lineage>
        <taxon>Bacteria</taxon>
        <taxon>Bacillati</taxon>
        <taxon>Actinomycetota</taxon>
        <taxon>Actinomycetes</taxon>
        <taxon>Micromonosporales</taxon>
        <taxon>Micromonosporaceae</taxon>
        <taxon>Longispora</taxon>
    </lineage>
</organism>
<evidence type="ECO:0000256" key="1">
    <source>
        <dbReference type="SAM" id="SignalP"/>
    </source>
</evidence>
<evidence type="ECO:0000313" key="3">
    <source>
        <dbReference type="EMBL" id="MBG6139152.1"/>
    </source>
</evidence>
<dbReference type="InterPro" id="IPR000772">
    <property type="entry name" value="Ricin_B_lectin"/>
</dbReference>
<dbReference type="PROSITE" id="PS50231">
    <property type="entry name" value="RICIN_B_LECTIN"/>
    <property type="match status" value="1"/>
</dbReference>
<dbReference type="AlphaFoldDB" id="A0A8J7KS26"/>
<keyword evidence="4" id="KW-1185">Reference proteome</keyword>
<reference evidence="3" key="1">
    <citation type="submission" date="2020-11" db="EMBL/GenBank/DDBJ databases">
        <title>Sequencing the genomes of 1000 actinobacteria strains.</title>
        <authorList>
            <person name="Klenk H.-P."/>
        </authorList>
    </citation>
    <scope>NUCLEOTIDE SEQUENCE</scope>
    <source>
        <strain evidence="3">DSM 45356</strain>
    </source>
</reference>
<dbReference type="SUPFAM" id="SSF50370">
    <property type="entry name" value="Ricin B-like lectins"/>
    <property type="match status" value="1"/>
</dbReference>
<keyword evidence="1" id="KW-0732">Signal</keyword>
<dbReference type="RefSeq" id="WP_197005837.1">
    <property type="nucleotide sequence ID" value="NZ_BONS01000012.1"/>
</dbReference>
<dbReference type="Gene3D" id="2.80.10.50">
    <property type="match status" value="2"/>
</dbReference>
<feature type="chain" id="PRO_5035203906" description="Ricin B lectin domain-containing protein" evidence="1">
    <location>
        <begin position="29"/>
        <end position="202"/>
    </location>
</feature>
<gene>
    <name evidence="3" type="ORF">IW245_005346</name>
</gene>
<dbReference type="CDD" id="cd00161">
    <property type="entry name" value="beta-trefoil_Ricin-like"/>
    <property type="match status" value="1"/>
</dbReference>
<sequence length="202" mass="21744">MNSTFRRAALAVLGILTVLGLSATPAAAEGRQSTGSHDLVIQGQSPTRLAAGLSGPVYIVNKWTGRCLDAWYSDGGGNGNRVGLWDCNGGISEKWYLYNNGSSGPYWLEIINARTGRSLDYPASSGGANGYQYLTWDYMNSTGQRYWPYLHTDTNDYEISVELGGGANVMDAFTSDGGGNGNRVGNWSITNHPAQRWTFVAA</sequence>
<protein>
    <recommendedName>
        <fullName evidence="2">Ricin B lectin domain-containing protein</fullName>
    </recommendedName>
</protein>
<dbReference type="EMBL" id="JADOUF010000001">
    <property type="protein sequence ID" value="MBG6139152.1"/>
    <property type="molecule type" value="Genomic_DNA"/>
</dbReference>
<feature type="domain" description="Ricin B lectin" evidence="2">
    <location>
        <begin position="55"/>
        <end position="136"/>
    </location>
</feature>
<name>A0A8J7KS26_9ACTN</name>
<dbReference type="Proteomes" id="UP000622552">
    <property type="component" value="Unassembled WGS sequence"/>
</dbReference>
<proteinExistence type="predicted"/>
<accession>A0A8J7KS26</accession>
<evidence type="ECO:0000313" key="4">
    <source>
        <dbReference type="Proteomes" id="UP000622552"/>
    </source>
</evidence>
<dbReference type="Pfam" id="PF14200">
    <property type="entry name" value="RicinB_lectin_2"/>
    <property type="match status" value="1"/>
</dbReference>